<dbReference type="InterPro" id="IPR038476">
    <property type="entry name" value="UvrC_RNase_H_dom_sf"/>
</dbReference>
<dbReference type="Pfam" id="PF22920">
    <property type="entry name" value="UvrC_RNaseH"/>
    <property type="match status" value="1"/>
</dbReference>
<dbReference type="Pfam" id="PF08459">
    <property type="entry name" value="UvrC_RNaseH_dom"/>
    <property type="match status" value="1"/>
</dbReference>
<name>A0A377J5A6_9HELI</name>
<protein>
    <recommendedName>
        <fullName evidence="7">UvrABC system protein C</fullName>
        <shortName evidence="7">Protein UvrC</shortName>
    </recommendedName>
    <alternativeName>
        <fullName evidence="7">Excinuclease ABC subunit C</fullName>
    </alternativeName>
</protein>
<dbReference type="InterPro" id="IPR036876">
    <property type="entry name" value="UVR_dom_sf"/>
</dbReference>
<dbReference type="CDD" id="cd10434">
    <property type="entry name" value="GIY-YIG_UvrC_Cho"/>
    <property type="match status" value="1"/>
</dbReference>
<dbReference type="Gene3D" id="4.10.860.10">
    <property type="entry name" value="UVR domain"/>
    <property type="match status" value="1"/>
</dbReference>
<evidence type="ECO:0000259" key="9">
    <source>
        <dbReference type="PROSITE" id="PS50164"/>
    </source>
</evidence>
<feature type="domain" description="UvrC family homology region profile" evidence="10">
    <location>
        <begin position="315"/>
        <end position="522"/>
    </location>
</feature>
<evidence type="ECO:0000259" key="8">
    <source>
        <dbReference type="PROSITE" id="PS50151"/>
    </source>
</evidence>
<dbReference type="GO" id="GO:0006289">
    <property type="term" value="P:nucleotide-excision repair"/>
    <property type="evidence" value="ECO:0007669"/>
    <property type="project" value="UniProtKB-UniRule"/>
</dbReference>
<keyword evidence="1 7" id="KW-0963">Cytoplasm</keyword>
<comment type="similarity">
    <text evidence="7">Belongs to the UvrC family.</text>
</comment>
<dbReference type="GO" id="GO:0005737">
    <property type="term" value="C:cytoplasm"/>
    <property type="evidence" value="ECO:0007669"/>
    <property type="project" value="UniProtKB-SubCell"/>
</dbReference>
<dbReference type="GO" id="GO:0009381">
    <property type="term" value="F:excinuclease ABC activity"/>
    <property type="evidence" value="ECO:0007669"/>
    <property type="project" value="UniProtKB-UniRule"/>
</dbReference>
<dbReference type="Gene3D" id="3.30.420.340">
    <property type="entry name" value="UvrC, RNAse H endonuclease domain"/>
    <property type="match status" value="1"/>
</dbReference>
<dbReference type="SUPFAM" id="SSF82771">
    <property type="entry name" value="GIY-YIG endonuclease"/>
    <property type="match status" value="1"/>
</dbReference>
<dbReference type="InterPro" id="IPR050066">
    <property type="entry name" value="UvrABC_protein_C"/>
</dbReference>
<keyword evidence="3 7" id="KW-0228">DNA excision</keyword>
<dbReference type="HAMAP" id="MF_00203">
    <property type="entry name" value="UvrC"/>
    <property type="match status" value="1"/>
</dbReference>
<evidence type="ECO:0000256" key="3">
    <source>
        <dbReference type="ARBA" id="ARBA00022769"/>
    </source>
</evidence>
<evidence type="ECO:0000256" key="5">
    <source>
        <dbReference type="ARBA" id="ARBA00023204"/>
    </source>
</evidence>
<dbReference type="Pfam" id="PF02151">
    <property type="entry name" value="UVR"/>
    <property type="match status" value="1"/>
</dbReference>
<feature type="domain" description="GIY-YIG" evidence="9">
    <location>
        <begin position="15"/>
        <end position="105"/>
    </location>
</feature>
<evidence type="ECO:0000259" key="10">
    <source>
        <dbReference type="PROSITE" id="PS50165"/>
    </source>
</evidence>
<dbReference type="SUPFAM" id="SSF46600">
    <property type="entry name" value="C-terminal UvrC-binding domain of UvrB"/>
    <property type="match status" value="1"/>
</dbReference>
<organism evidence="11 12">
    <name type="scientific">Helicobacter canis</name>
    <dbReference type="NCBI Taxonomy" id="29419"/>
    <lineage>
        <taxon>Bacteria</taxon>
        <taxon>Pseudomonadati</taxon>
        <taxon>Campylobacterota</taxon>
        <taxon>Epsilonproteobacteria</taxon>
        <taxon>Campylobacterales</taxon>
        <taxon>Helicobacteraceae</taxon>
        <taxon>Helicobacter</taxon>
    </lineage>
</organism>
<dbReference type="Gene3D" id="3.40.1440.10">
    <property type="entry name" value="GIY-YIG endonuclease"/>
    <property type="match status" value="1"/>
</dbReference>
<dbReference type="GO" id="GO:0009432">
    <property type="term" value="P:SOS response"/>
    <property type="evidence" value="ECO:0007669"/>
    <property type="project" value="UniProtKB-UniRule"/>
</dbReference>
<dbReference type="PROSITE" id="PS50164">
    <property type="entry name" value="GIY_YIG"/>
    <property type="match status" value="1"/>
</dbReference>
<dbReference type="FunFam" id="3.40.1440.10:FF:000001">
    <property type="entry name" value="UvrABC system protein C"/>
    <property type="match status" value="1"/>
</dbReference>
<keyword evidence="4 7" id="KW-0267">Excision nuclease</keyword>
<dbReference type="OrthoDB" id="9804933at2"/>
<evidence type="ECO:0000313" key="11">
    <source>
        <dbReference type="EMBL" id="STO97672.1"/>
    </source>
</evidence>
<evidence type="ECO:0000256" key="7">
    <source>
        <dbReference type="HAMAP-Rule" id="MF_00203"/>
    </source>
</evidence>
<dbReference type="InterPro" id="IPR047296">
    <property type="entry name" value="GIY-YIG_UvrC_Cho"/>
</dbReference>
<dbReference type="InterPro" id="IPR001943">
    <property type="entry name" value="UVR_dom"/>
</dbReference>
<gene>
    <name evidence="7 11" type="primary">uvrC</name>
    <name evidence="11" type="ORF">NCTC12410_01507</name>
</gene>
<sequence length="640" mass="72494">MLESTFAHTLSHLPEKPGVYQYYDSSGKILYIGKAKSLKNRIRSYFALTPTKQQNTPIPSPNCSPRIALMVRQIARIETIVVESESDALILENSFIKQLKPKYNVLLRDDKTYPYIAFDMGLDFPVPIITRQVKGSKTTRYFGPYPNGCREILHSLLELFPLVQRAPSCVAKKRACLFYQINRCKAPCEGKISQTDYAQIVESAQKALESPRKLITLLEAKMLSLSQNLQFEEAATYRDRLTKLSYLRTLCVLDLARDVSFDIVYFSSSLESSEKVDSRVNARAITKVDSKVDSSADSIERTKESDHSQGLLLWLFVRGGKLVSFSHEIVRLSRDYDLSEIYTQALLNRYASKLPLLPESIALPECFSDEQKHALQEAIARIQGRKIPFRSLSRGQYAKFLPIAQENAALLLAQHTSTHASELALLRELQSLLDLEQLPSRIEVFDTSHHSGRDCVGGMIVYDNGALSKENYRRYKLDSSDEYGQMREMLTRRALRFDTESPPDLWLLDGGKAQITLAKEILESSGIYVDVIAIAKEKRDAKAHRAKGKAKDTIYTSTKHIRLDPSDKRLQFLQKLRDSVHKYAIGYHRHSKKLSLTQNNALKSKGLSQAQIARALALSGSYESLRDKSKQEILELISKA</sequence>
<dbReference type="RefSeq" id="WP_115011895.1">
    <property type="nucleotide sequence ID" value="NZ_UGHV01000001.1"/>
</dbReference>
<dbReference type="Proteomes" id="UP000254841">
    <property type="component" value="Unassembled WGS sequence"/>
</dbReference>
<keyword evidence="5 7" id="KW-0234">DNA repair</keyword>
<comment type="subunit">
    <text evidence="7">Interacts with UvrB in an incision complex.</text>
</comment>
<dbReference type="PANTHER" id="PTHR30562:SF1">
    <property type="entry name" value="UVRABC SYSTEM PROTEIN C"/>
    <property type="match status" value="1"/>
</dbReference>
<dbReference type="PANTHER" id="PTHR30562">
    <property type="entry name" value="UVRC/OXIDOREDUCTASE"/>
    <property type="match status" value="1"/>
</dbReference>
<feature type="domain" description="UVR" evidence="8">
    <location>
        <begin position="212"/>
        <end position="247"/>
    </location>
</feature>
<dbReference type="PROSITE" id="PS50151">
    <property type="entry name" value="UVR"/>
    <property type="match status" value="1"/>
</dbReference>
<dbReference type="AlphaFoldDB" id="A0A377J5A6"/>
<dbReference type="PROSITE" id="PS50165">
    <property type="entry name" value="UVRC"/>
    <property type="match status" value="1"/>
</dbReference>
<dbReference type="InterPro" id="IPR004791">
    <property type="entry name" value="UvrC"/>
</dbReference>
<evidence type="ECO:0000256" key="2">
    <source>
        <dbReference type="ARBA" id="ARBA00022763"/>
    </source>
</evidence>
<evidence type="ECO:0000256" key="4">
    <source>
        <dbReference type="ARBA" id="ARBA00022881"/>
    </source>
</evidence>
<dbReference type="GO" id="GO:0003677">
    <property type="term" value="F:DNA binding"/>
    <property type="evidence" value="ECO:0007669"/>
    <property type="project" value="UniProtKB-UniRule"/>
</dbReference>
<comment type="function">
    <text evidence="7">The UvrABC repair system catalyzes the recognition and processing of DNA lesions. UvrC both incises the 5' and 3' sides of the lesion. The N-terminal half is responsible for the 3' incision and the C-terminal half is responsible for the 5' incision.</text>
</comment>
<evidence type="ECO:0000256" key="6">
    <source>
        <dbReference type="ARBA" id="ARBA00023236"/>
    </source>
</evidence>
<proteinExistence type="inferred from homology"/>
<reference evidence="11 12" key="1">
    <citation type="submission" date="2018-06" db="EMBL/GenBank/DDBJ databases">
        <authorList>
            <consortium name="Pathogen Informatics"/>
            <person name="Doyle S."/>
        </authorList>
    </citation>
    <scope>NUCLEOTIDE SEQUENCE [LARGE SCALE GENOMIC DNA]</scope>
    <source>
        <strain evidence="11 12">NCTC12410</strain>
    </source>
</reference>
<evidence type="ECO:0000313" key="12">
    <source>
        <dbReference type="Proteomes" id="UP000254841"/>
    </source>
</evidence>
<evidence type="ECO:0000256" key="1">
    <source>
        <dbReference type="ARBA" id="ARBA00022490"/>
    </source>
</evidence>
<keyword evidence="6 7" id="KW-0742">SOS response</keyword>
<comment type="subcellular location">
    <subcellularLocation>
        <location evidence="7">Cytoplasm</location>
    </subcellularLocation>
</comment>
<dbReference type="InterPro" id="IPR001162">
    <property type="entry name" value="UvrC_RNase_H_dom"/>
</dbReference>
<dbReference type="InterPro" id="IPR000305">
    <property type="entry name" value="GIY-YIG_endonuc"/>
</dbReference>
<dbReference type="EMBL" id="UGHV01000001">
    <property type="protein sequence ID" value="STO97672.1"/>
    <property type="molecule type" value="Genomic_DNA"/>
</dbReference>
<keyword evidence="2 7" id="KW-0227">DNA damage</keyword>
<accession>A0A377J5A6</accession>
<dbReference type="InterPro" id="IPR035901">
    <property type="entry name" value="GIY-YIG_endonuc_sf"/>
</dbReference>
<dbReference type="GO" id="GO:0009380">
    <property type="term" value="C:excinuclease repair complex"/>
    <property type="evidence" value="ECO:0007669"/>
    <property type="project" value="InterPro"/>
</dbReference>
<dbReference type="Pfam" id="PF01541">
    <property type="entry name" value="GIY-YIG"/>
    <property type="match status" value="1"/>
</dbReference>
<dbReference type="SMART" id="SM00465">
    <property type="entry name" value="GIYc"/>
    <property type="match status" value="1"/>
</dbReference>